<evidence type="ECO:0000313" key="4">
    <source>
        <dbReference type="Proteomes" id="UP000439780"/>
    </source>
</evidence>
<feature type="signal peptide" evidence="2">
    <location>
        <begin position="1"/>
        <end position="27"/>
    </location>
</feature>
<evidence type="ECO:0000256" key="2">
    <source>
        <dbReference type="SAM" id="SignalP"/>
    </source>
</evidence>
<name>A0A845AAJ0_9SPHN</name>
<dbReference type="OrthoDB" id="7452714at2"/>
<protein>
    <recommendedName>
        <fullName evidence="5">17 kDa surface antigen</fullName>
    </recommendedName>
</protein>
<feature type="chain" id="PRO_5032796356" description="17 kDa surface antigen" evidence="2">
    <location>
        <begin position="28"/>
        <end position="186"/>
    </location>
</feature>
<dbReference type="AlphaFoldDB" id="A0A845AAJ0"/>
<evidence type="ECO:0008006" key="5">
    <source>
        <dbReference type="Google" id="ProtNLM"/>
    </source>
</evidence>
<proteinExistence type="predicted"/>
<dbReference type="EMBL" id="WTYA01000001">
    <property type="protein sequence ID" value="MXP27412.1"/>
    <property type="molecule type" value="Genomic_DNA"/>
</dbReference>
<gene>
    <name evidence="3" type="ORF">GRI58_01075</name>
</gene>
<evidence type="ECO:0000256" key="1">
    <source>
        <dbReference type="SAM" id="Phobius"/>
    </source>
</evidence>
<sequence>MNTITKALAGTIAAGAMAMTAAAPASARDYYHRDRDGISAGEVIAGVAILGGIAAIAASAGNNRDRYDARYYRDGRYGYYNGNPRDAVAQCVNAVRINAQRYGYRYANVTQIRDVDDTRGGWKVKGRIEVGGNNGYYGRQGYYDRGYYGNGYDNRGYYNRADTGSFTCYTDRGRVANIDYHGIRGL</sequence>
<dbReference type="Proteomes" id="UP000439780">
    <property type="component" value="Unassembled WGS sequence"/>
</dbReference>
<organism evidence="3 4">
    <name type="scientific">Qipengyuania algicida</name>
    <dbReference type="NCBI Taxonomy" id="1836209"/>
    <lineage>
        <taxon>Bacteria</taxon>
        <taxon>Pseudomonadati</taxon>
        <taxon>Pseudomonadota</taxon>
        <taxon>Alphaproteobacteria</taxon>
        <taxon>Sphingomonadales</taxon>
        <taxon>Erythrobacteraceae</taxon>
        <taxon>Qipengyuania</taxon>
    </lineage>
</organism>
<reference evidence="3 4" key="1">
    <citation type="submission" date="2019-12" db="EMBL/GenBank/DDBJ databases">
        <title>Genomic-based taxomic classification of the family Erythrobacteraceae.</title>
        <authorList>
            <person name="Xu L."/>
        </authorList>
    </citation>
    <scope>NUCLEOTIDE SEQUENCE [LARGE SCALE GENOMIC DNA]</scope>
    <source>
        <strain evidence="3 4">KEMB 9005-328</strain>
    </source>
</reference>
<dbReference type="RefSeq" id="WP_160751703.1">
    <property type="nucleotide sequence ID" value="NZ_WTYA01000001.1"/>
</dbReference>
<keyword evidence="4" id="KW-1185">Reference proteome</keyword>
<evidence type="ECO:0000313" key="3">
    <source>
        <dbReference type="EMBL" id="MXP27412.1"/>
    </source>
</evidence>
<keyword evidence="1" id="KW-1133">Transmembrane helix</keyword>
<comment type="caution">
    <text evidence="3">The sequence shown here is derived from an EMBL/GenBank/DDBJ whole genome shotgun (WGS) entry which is preliminary data.</text>
</comment>
<feature type="transmembrane region" description="Helical" evidence="1">
    <location>
        <begin position="43"/>
        <end position="61"/>
    </location>
</feature>
<keyword evidence="2" id="KW-0732">Signal</keyword>
<keyword evidence="1" id="KW-0812">Transmembrane</keyword>
<accession>A0A845AAJ0</accession>
<keyword evidence="1" id="KW-0472">Membrane</keyword>